<protein>
    <submittedName>
        <fullName evidence="1">Sugar phosphate isomerase/epimerase</fullName>
    </submittedName>
</protein>
<dbReference type="InterPro" id="IPR036237">
    <property type="entry name" value="Xyl_isomerase-like_sf"/>
</dbReference>
<reference evidence="1 2" key="1">
    <citation type="submission" date="2019-09" db="EMBL/GenBank/DDBJ databases">
        <authorList>
            <person name="Li Y."/>
        </authorList>
    </citation>
    <scope>NUCLEOTIDE SEQUENCE [LARGE SCALE GENOMIC DNA]</scope>
    <source>
        <strain evidence="1 2">L3-3HA</strain>
    </source>
</reference>
<dbReference type="RefSeq" id="WP_150436591.1">
    <property type="nucleotide sequence ID" value="NZ_VYKJ01000011.1"/>
</dbReference>
<dbReference type="EMBL" id="VYKJ01000011">
    <property type="protein sequence ID" value="KAA8997368.1"/>
    <property type="molecule type" value="Genomic_DNA"/>
</dbReference>
<organism evidence="1 2">
    <name type="scientific">Affinibrenneria salicis</name>
    <dbReference type="NCBI Taxonomy" id="2590031"/>
    <lineage>
        <taxon>Bacteria</taxon>
        <taxon>Pseudomonadati</taxon>
        <taxon>Pseudomonadota</taxon>
        <taxon>Gammaproteobacteria</taxon>
        <taxon>Enterobacterales</taxon>
        <taxon>Pectobacteriaceae</taxon>
        <taxon>Affinibrenneria</taxon>
    </lineage>
</organism>
<evidence type="ECO:0000313" key="1">
    <source>
        <dbReference type="EMBL" id="KAA8997368.1"/>
    </source>
</evidence>
<dbReference type="Proteomes" id="UP000335415">
    <property type="component" value="Unassembled WGS sequence"/>
</dbReference>
<dbReference type="AlphaFoldDB" id="A0A5J5FVK2"/>
<dbReference type="GO" id="GO:0016853">
    <property type="term" value="F:isomerase activity"/>
    <property type="evidence" value="ECO:0007669"/>
    <property type="project" value="UniProtKB-KW"/>
</dbReference>
<comment type="caution">
    <text evidence="1">The sequence shown here is derived from an EMBL/GenBank/DDBJ whole genome shotgun (WGS) entry which is preliminary data.</text>
</comment>
<gene>
    <name evidence="1" type="ORF">FJU30_19240</name>
</gene>
<dbReference type="Gene3D" id="3.20.20.150">
    <property type="entry name" value="Divalent-metal-dependent TIM barrel enzymes"/>
    <property type="match status" value="1"/>
</dbReference>
<dbReference type="OrthoDB" id="2237247at2"/>
<name>A0A5J5FVK2_9GAMM</name>
<dbReference type="SUPFAM" id="SSF51658">
    <property type="entry name" value="Xylose isomerase-like"/>
    <property type="match status" value="1"/>
</dbReference>
<proteinExistence type="predicted"/>
<evidence type="ECO:0000313" key="2">
    <source>
        <dbReference type="Proteomes" id="UP000335415"/>
    </source>
</evidence>
<keyword evidence="1" id="KW-0413">Isomerase</keyword>
<sequence>MKRQIMVVTGAYGADNVRRHGGQAALLPLIAAAGADGVEIRRELFTAGELADLPALARAIAQHRLCAVYSAPEALFTPQHRINPNLPALLREAHSLNARRLKLSAGHFQPGFDFSALRSLLAQSPVELLVENDQTADCGTQPLIESFFQAAAQTLPVAMTFDMANWRWVDENPFDAAAALARHVGYIHVKAAARDARGWHAVALDDSDGSWRDLLALLPTNAPLGIEFPLQGDDLTAVTRHYINLLRAE</sequence>
<accession>A0A5J5FVK2</accession>
<keyword evidence="2" id="KW-1185">Reference proteome</keyword>